<dbReference type="RefSeq" id="XP_028150150.1">
    <property type="nucleotide sequence ID" value="XM_028294349.1"/>
</dbReference>
<accession>A0A6P7H246</accession>
<dbReference type="AlphaFoldDB" id="A0A6P7H246"/>
<sequence length="105" mass="12267">MICLQQIDSREPHASRYLRNPIPNSFPVPILLRASEERQPRAHLRKHTKEDNQSGRVQALDSLASQCSEQTSIKRAFSVTGEDRIIFYFVIFNFDLYIKILNIYD</sequence>
<protein>
    <submittedName>
        <fullName evidence="2">Uncharacterized protein LOC114343514</fullName>
    </submittedName>
</protein>
<proteinExistence type="predicted"/>
<evidence type="ECO:0000313" key="2">
    <source>
        <dbReference type="RefSeq" id="XP_028150150.1"/>
    </source>
</evidence>
<reference evidence="2" key="1">
    <citation type="submission" date="2025-08" db="UniProtKB">
        <authorList>
            <consortium name="RefSeq"/>
        </authorList>
    </citation>
    <scope>IDENTIFICATION</scope>
    <source>
        <tissue evidence="2">Whole insect</tissue>
    </source>
</reference>
<keyword evidence="1" id="KW-0472">Membrane</keyword>
<gene>
    <name evidence="2" type="primary">LOC114343514</name>
</gene>
<organism evidence="2">
    <name type="scientific">Diabrotica virgifera virgifera</name>
    <name type="common">western corn rootworm</name>
    <dbReference type="NCBI Taxonomy" id="50390"/>
    <lineage>
        <taxon>Eukaryota</taxon>
        <taxon>Metazoa</taxon>
        <taxon>Ecdysozoa</taxon>
        <taxon>Arthropoda</taxon>
        <taxon>Hexapoda</taxon>
        <taxon>Insecta</taxon>
        <taxon>Pterygota</taxon>
        <taxon>Neoptera</taxon>
        <taxon>Endopterygota</taxon>
        <taxon>Coleoptera</taxon>
        <taxon>Polyphaga</taxon>
        <taxon>Cucujiformia</taxon>
        <taxon>Chrysomeloidea</taxon>
        <taxon>Chrysomelidae</taxon>
        <taxon>Galerucinae</taxon>
        <taxon>Diabroticina</taxon>
        <taxon>Diabroticites</taxon>
        <taxon>Diabrotica</taxon>
    </lineage>
</organism>
<name>A0A6P7H246_DIAVI</name>
<keyword evidence="1" id="KW-1133">Transmembrane helix</keyword>
<evidence type="ECO:0000256" key="1">
    <source>
        <dbReference type="SAM" id="Phobius"/>
    </source>
</evidence>
<feature type="transmembrane region" description="Helical" evidence="1">
    <location>
        <begin position="85"/>
        <end position="104"/>
    </location>
</feature>
<dbReference type="InParanoid" id="A0A6P7H246"/>
<keyword evidence="1" id="KW-0812">Transmembrane</keyword>